<gene>
    <name evidence="1" type="ORF">SAMN02745704_02560</name>
</gene>
<dbReference type="SMART" id="SM00567">
    <property type="entry name" value="EZ_HEAT"/>
    <property type="match status" value="10"/>
</dbReference>
<dbReference type="STRING" id="1121449.SAMN02745704_02560"/>
<keyword evidence="2" id="KW-1185">Reference proteome</keyword>
<dbReference type="Pfam" id="PF03130">
    <property type="entry name" value="HEAT_PBS"/>
    <property type="match status" value="1"/>
</dbReference>
<evidence type="ECO:0000313" key="1">
    <source>
        <dbReference type="EMBL" id="SKA94179.1"/>
    </source>
</evidence>
<dbReference type="InterPro" id="IPR011989">
    <property type="entry name" value="ARM-like"/>
</dbReference>
<dbReference type="OrthoDB" id="3661251at2"/>
<dbReference type="AlphaFoldDB" id="A0A1T4XX75"/>
<protein>
    <submittedName>
        <fullName evidence="1">HEAT repeat</fullName>
    </submittedName>
</protein>
<dbReference type="InterPro" id="IPR016024">
    <property type="entry name" value="ARM-type_fold"/>
</dbReference>
<accession>A0A1T4XX75</accession>
<organism evidence="1 2">
    <name type="scientific">Paucidesulfovibrio gracilis DSM 16080</name>
    <dbReference type="NCBI Taxonomy" id="1121449"/>
    <lineage>
        <taxon>Bacteria</taxon>
        <taxon>Pseudomonadati</taxon>
        <taxon>Thermodesulfobacteriota</taxon>
        <taxon>Desulfovibrionia</taxon>
        <taxon>Desulfovibrionales</taxon>
        <taxon>Desulfovibrionaceae</taxon>
        <taxon>Paucidesulfovibrio</taxon>
    </lineage>
</organism>
<dbReference type="EMBL" id="FUYC01000019">
    <property type="protein sequence ID" value="SKA94179.1"/>
    <property type="molecule type" value="Genomic_DNA"/>
</dbReference>
<sequence>MLDTGSLLHRLQGTDTGDVREAAFLAGDERVAEAVPLLTVLLADGNVGVQEAADSALRSIGGEKTVREVLPLLRSEQAPVRNLAMDILRDVGVQHLEPLLELMHDEDPDVRIFVSDILGSTGSVRSVEPLVRALLHDPEVNVRCQAAVSLGELGNEDAAPALGRAMRDEEWVQYAAVEALAKIGHGGAVDELLKAMDSCSELVLSMIVEALGTIGTPKAASRLLSRLNEFSDVLAHKAATAVVGILGAPSLSLLSAQGRETLRQGLLGALEDEEWDVREAAMQGLSVLGGEQASDSIVRIAAQLDEDTHPERLATAIDALASIGLTQALTEALAGKEQGLMLTAVSALARCRDSEVPTLLMRHFWEKPLDVQRAILAALYETAEWEARDFFLDVLHRHNDGKIYRWALRFLGEKLHDREAGEVLSSFLRHKYNDVKEAALEACIAVGGERMTQRFLRMCGDDDELQRMMGVFALGRLDAARHLDALEQSLRDVSPEVRRVALEAVAPQCRTKERVLRLVAGMLDDGQPEVRLTAVRLLGACDLPAVVPHLLRALEDGEDWVRIRAMEALGDMKVVEAVPRLTGLVTSPNRLLGIKAVNALGRVGDSLAFQALLDISGGEDQELADAAQAAIEAVQLHGEEQ</sequence>
<dbReference type="InterPro" id="IPR004155">
    <property type="entry name" value="PBS_lyase_HEAT"/>
</dbReference>
<dbReference type="SUPFAM" id="SSF48371">
    <property type="entry name" value="ARM repeat"/>
    <property type="match status" value="3"/>
</dbReference>
<name>A0A1T4XX75_9BACT</name>
<proteinExistence type="predicted"/>
<dbReference type="Gene3D" id="1.25.10.10">
    <property type="entry name" value="Leucine-rich Repeat Variant"/>
    <property type="match status" value="5"/>
</dbReference>
<reference evidence="1 2" key="1">
    <citation type="submission" date="2017-02" db="EMBL/GenBank/DDBJ databases">
        <authorList>
            <person name="Peterson S.W."/>
        </authorList>
    </citation>
    <scope>NUCLEOTIDE SEQUENCE [LARGE SCALE GENOMIC DNA]</scope>
    <source>
        <strain evidence="1 2">DSM 16080</strain>
    </source>
</reference>
<dbReference type="RefSeq" id="WP_078718097.1">
    <property type="nucleotide sequence ID" value="NZ_FUYC01000019.1"/>
</dbReference>
<dbReference type="Pfam" id="PF13646">
    <property type="entry name" value="HEAT_2"/>
    <property type="match status" value="3"/>
</dbReference>
<evidence type="ECO:0000313" key="2">
    <source>
        <dbReference type="Proteomes" id="UP000190027"/>
    </source>
</evidence>
<dbReference type="PANTHER" id="PTHR12697:SF5">
    <property type="entry name" value="DEOXYHYPUSINE HYDROXYLASE"/>
    <property type="match status" value="1"/>
</dbReference>
<dbReference type="Proteomes" id="UP000190027">
    <property type="component" value="Unassembled WGS sequence"/>
</dbReference>
<dbReference type="PANTHER" id="PTHR12697">
    <property type="entry name" value="PBS LYASE HEAT-LIKE PROTEIN"/>
    <property type="match status" value="1"/>
</dbReference>
<dbReference type="GO" id="GO:0016491">
    <property type="term" value="F:oxidoreductase activity"/>
    <property type="evidence" value="ECO:0007669"/>
    <property type="project" value="TreeGrafter"/>
</dbReference>